<feature type="compositionally biased region" description="Gly residues" evidence="3">
    <location>
        <begin position="341"/>
        <end position="359"/>
    </location>
</feature>
<organism evidence="5 6">
    <name type="scientific">Diceros bicornis minor</name>
    <name type="common">South-central black rhinoceros</name>
    <dbReference type="NCBI Taxonomy" id="77932"/>
    <lineage>
        <taxon>Eukaryota</taxon>
        <taxon>Metazoa</taxon>
        <taxon>Chordata</taxon>
        <taxon>Craniata</taxon>
        <taxon>Vertebrata</taxon>
        <taxon>Euteleostomi</taxon>
        <taxon>Mammalia</taxon>
        <taxon>Eutheria</taxon>
        <taxon>Laurasiatheria</taxon>
        <taxon>Perissodactyla</taxon>
        <taxon>Rhinocerotidae</taxon>
        <taxon>Diceros</taxon>
    </lineage>
</organism>
<feature type="compositionally biased region" description="Low complexity" evidence="3">
    <location>
        <begin position="482"/>
        <end position="492"/>
    </location>
</feature>
<feature type="region of interest" description="Disordered" evidence="3">
    <location>
        <begin position="257"/>
        <end position="492"/>
    </location>
</feature>
<protein>
    <recommendedName>
        <fullName evidence="4">SCAN box domain-containing protein</fullName>
    </recommendedName>
</protein>
<feature type="compositionally biased region" description="Gly residues" evidence="3">
    <location>
        <begin position="470"/>
        <end position="481"/>
    </location>
</feature>
<comment type="subcellular location">
    <subcellularLocation>
        <location evidence="2">Nucleus</location>
    </subcellularLocation>
</comment>
<evidence type="ECO:0000256" key="1">
    <source>
        <dbReference type="ARBA" id="ARBA00023242"/>
    </source>
</evidence>
<dbReference type="SUPFAM" id="SSF47353">
    <property type="entry name" value="Retrovirus capsid dimerization domain-like"/>
    <property type="match status" value="1"/>
</dbReference>
<feature type="compositionally biased region" description="Polar residues" evidence="3">
    <location>
        <begin position="42"/>
        <end position="55"/>
    </location>
</feature>
<dbReference type="Proteomes" id="UP000551758">
    <property type="component" value="Unassembled WGS sequence"/>
</dbReference>
<dbReference type="SMART" id="SM00431">
    <property type="entry name" value="SCAN"/>
    <property type="match status" value="1"/>
</dbReference>
<dbReference type="InterPro" id="IPR003309">
    <property type="entry name" value="SCAN_dom"/>
</dbReference>
<sequence length="492" mass="52438">METEGYPDTQRNREVQNDQIRPQPNEIMAEEPEVVLIGPPQVQVSQEPSGLSPESLNEESVEDLETMPRRNAPNPAVSRQRFRKFRYEDAAGPRDVLRHLQELAGQWLRPDIHTKEQIVEMLVQEQFQAVLPEELRARAQRCQPGSEFKLDKTEKGVKQGHQRVKFNIGKGVSNPERVIVSPVLWFVQNILKGSRTPGVKEFPGLHQFLSCFDDLEFSLQALDLIIEKILHFLKNRRKGPGPWTSVMMSTKWKREAEQQEGLQKRRVPLSGSRGDPAHCCQRPGGGAEVSAGLEAPRGSGSAVVPSPPRRLRPPCVRGDTPPRGSWGTWERGARGVAGSRGAVGEGAGPGSVGAEGRGSAGQARGAGPPGGARPGSGRRPEGAGGPGCHRAAAEGRGHTHPGRRAPLPPAGPAGPEAAGGRRAEAPRAGPRSRRRAPGAGVPAAGSRAGSALRPGPDFLLRRAPPRTFCGGRGRGAGGERGGQVAAGDGAAG</sequence>
<proteinExistence type="predicted"/>
<reference evidence="5 6" key="1">
    <citation type="journal article" date="2020" name="Mol. Biol. Evol.">
        <title>Interspecific Gene Flow and the Evolution of Specialization in Black and White Rhinoceros.</title>
        <authorList>
            <person name="Moodley Y."/>
            <person name="Westbury M.V."/>
            <person name="Russo I.M."/>
            <person name="Gopalakrishnan S."/>
            <person name="Rakotoarivelo A."/>
            <person name="Olsen R.A."/>
            <person name="Prost S."/>
            <person name="Tunstall T."/>
            <person name="Ryder O.A."/>
            <person name="Dalen L."/>
            <person name="Bruford M.W."/>
        </authorList>
    </citation>
    <scope>NUCLEOTIDE SEQUENCE [LARGE SCALE GENOMIC DNA]</scope>
    <source>
        <strain evidence="5">SBR-YM</strain>
        <tissue evidence="5">Skin</tissue>
    </source>
</reference>
<dbReference type="PANTHER" id="PTHR45935">
    <property type="entry name" value="PROTEIN ZBED8-RELATED"/>
    <property type="match status" value="1"/>
</dbReference>
<keyword evidence="1 2" id="KW-0539">Nucleus</keyword>
<dbReference type="Gene3D" id="1.10.4020.10">
    <property type="entry name" value="DNA breaking-rejoining enzymes"/>
    <property type="match status" value="1"/>
</dbReference>
<feature type="compositionally biased region" description="Low complexity" evidence="3">
    <location>
        <begin position="437"/>
        <end position="451"/>
    </location>
</feature>
<dbReference type="Pfam" id="PF02023">
    <property type="entry name" value="SCAN"/>
    <property type="match status" value="1"/>
</dbReference>
<accession>A0A7J7F9I3</accession>
<dbReference type="GO" id="GO:0005634">
    <property type="term" value="C:nucleus"/>
    <property type="evidence" value="ECO:0007669"/>
    <property type="project" value="UniProtKB-SubCell"/>
</dbReference>
<dbReference type="EMBL" id="JACDTQ010000948">
    <property type="protein sequence ID" value="KAF5924670.1"/>
    <property type="molecule type" value="Genomic_DNA"/>
</dbReference>
<evidence type="ECO:0000313" key="6">
    <source>
        <dbReference type="Proteomes" id="UP000551758"/>
    </source>
</evidence>
<comment type="caution">
    <text evidence="5">The sequence shown here is derived from an EMBL/GenBank/DDBJ whole genome shotgun (WGS) entry which is preliminary data.</text>
</comment>
<feature type="domain" description="SCAN box" evidence="4">
    <location>
        <begin position="79"/>
        <end position="146"/>
    </location>
</feature>
<feature type="region of interest" description="Disordered" evidence="3">
    <location>
        <begin position="1"/>
        <end position="77"/>
    </location>
</feature>
<evidence type="ECO:0000259" key="4">
    <source>
        <dbReference type="PROSITE" id="PS50804"/>
    </source>
</evidence>
<feature type="compositionally biased region" description="Acidic residues" evidence="3">
    <location>
        <begin position="56"/>
        <end position="65"/>
    </location>
</feature>
<dbReference type="PROSITE" id="PS50804">
    <property type="entry name" value="SCAN_BOX"/>
    <property type="match status" value="1"/>
</dbReference>
<name>A0A7J7F9I3_DICBM</name>
<keyword evidence="6" id="KW-1185">Reference proteome</keyword>
<dbReference type="PANTHER" id="PTHR45935:SF14">
    <property type="entry name" value="SCAN BOX DOMAIN-CONTAINING PROTEIN"/>
    <property type="match status" value="1"/>
</dbReference>
<evidence type="ECO:0000313" key="5">
    <source>
        <dbReference type="EMBL" id="KAF5924670.1"/>
    </source>
</evidence>
<evidence type="ECO:0000256" key="3">
    <source>
        <dbReference type="SAM" id="MobiDB-lite"/>
    </source>
</evidence>
<dbReference type="InterPro" id="IPR038269">
    <property type="entry name" value="SCAN_sf"/>
</dbReference>
<dbReference type="InterPro" id="IPR050916">
    <property type="entry name" value="SCAN-C2H2_zinc_finger"/>
</dbReference>
<dbReference type="CDD" id="cd07936">
    <property type="entry name" value="SCAN"/>
    <property type="match status" value="1"/>
</dbReference>
<evidence type="ECO:0000256" key="2">
    <source>
        <dbReference type="PROSITE-ProRule" id="PRU00187"/>
    </source>
</evidence>
<gene>
    <name evidence="5" type="ORF">HPG69_004542</name>
</gene>
<dbReference type="AlphaFoldDB" id="A0A7J7F9I3"/>